<dbReference type="GO" id="GO:0015627">
    <property type="term" value="C:type II protein secretion system complex"/>
    <property type="evidence" value="ECO:0007669"/>
    <property type="project" value="InterPro"/>
</dbReference>
<organism evidence="11 12">
    <name type="scientific">Pseudomonas fluorescens</name>
    <dbReference type="NCBI Taxonomy" id="294"/>
    <lineage>
        <taxon>Bacteria</taxon>
        <taxon>Pseudomonadati</taxon>
        <taxon>Pseudomonadota</taxon>
        <taxon>Gammaproteobacteria</taxon>
        <taxon>Pseudomonadales</taxon>
        <taxon>Pseudomonadaceae</taxon>
        <taxon>Pseudomonas</taxon>
    </lineage>
</organism>
<evidence type="ECO:0000256" key="5">
    <source>
        <dbReference type="ARBA" id="ARBA00022481"/>
    </source>
</evidence>
<evidence type="ECO:0000256" key="10">
    <source>
        <dbReference type="SAM" id="Phobius"/>
    </source>
</evidence>
<dbReference type="NCBIfam" id="TIGR02532">
    <property type="entry name" value="IV_pilin_GFxxxE"/>
    <property type="match status" value="1"/>
</dbReference>
<dbReference type="GO" id="GO:0015628">
    <property type="term" value="P:protein secretion by the type II secretion system"/>
    <property type="evidence" value="ECO:0007669"/>
    <property type="project" value="InterPro"/>
</dbReference>
<dbReference type="Proteomes" id="UP000032101">
    <property type="component" value="Unassembled WGS sequence"/>
</dbReference>
<protein>
    <recommendedName>
        <fullName evidence="3">Type II secretion system protein J</fullName>
    </recommendedName>
</protein>
<dbReference type="AlphaFoldDB" id="A0A0D0P541"/>
<dbReference type="InterPro" id="IPR010055">
    <property type="entry name" value="T2SS_protein-GspJ"/>
</dbReference>
<dbReference type="InterPro" id="IPR045584">
    <property type="entry name" value="Pilin-like"/>
</dbReference>
<dbReference type="PANTHER" id="PTHR39583">
    <property type="entry name" value="TYPE II SECRETION SYSTEM PROTEIN J-RELATED"/>
    <property type="match status" value="1"/>
</dbReference>
<evidence type="ECO:0000256" key="4">
    <source>
        <dbReference type="ARBA" id="ARBA00022475"/>
    </source>
</evidence>
<evidence type="ECO:0000256" key="1">
    <source>
        <dbReference type="ARBA" id="ARBA00004377"/>
    </source>
</evidence>
<accession>A0A0D0P541</accession>
<evidence type="ECO:0000256" key="7">
    <source>
        <dbReference type="ARBA" id="ARBA00022692"/>
    </source>
</evidence>
<keyword evidence="6" id="KW-0997">Cell inner membrane</keyword>
<dbReference type="RefSeq" id="WP_042731796.1">
    <property type="nucleotide sequence ID" value="NZ_JXNZ01000245.1"/>
</dbReference>
<name>A0A0D0P541_PSEFL</name>
<dbReference type="SUPFAM" id="SSF54523">
    <property type="entry name" value="Pili subunits"/>
    <property type="match status" value="1"/>
</dbReference>
<keyword evidence="8 10" id="KW-1133">Transmembrane helix</keyword>
<dbReference type="PATRIC" id="fig|294.124.peg.4411"/>
<comment type="subcellular location">
    <subcellularLocation>
        <location evidence="1">Cell inner membrane</location>
        <topology evidence="1">Single-pass membrane protein</topology>
    </subcellularLocation>
</comment>
<keyword evidence="7 10" id="KW-0812">Transmembrane</keyword>
<comment type="caution">
    <text evidence="11">The sequence shown here is derived from an EMBL/GenBank/DDBJ whole genome shotgun (WGS) entry which is preliminary data.</text>
</comment>
<evidence type="ECO:0000256" key="3">
    <source>
        <dbReference type="ARBA" id="ARBA00021539"/>
    </source>
</evidence>
<sequence>MNRQSGFTLLELVIAIAIFALLGLASWRLFDGVVRAQQGAGHHERDIRALQRAVGVIERDAWQAVLGSVVLAPTGLQLQRSHWRNPQDLPRSERQAVAYRLEDRVLWRDSRAEGSTVVQQQKLLDEVRGLSWRVFDPQRGWRSETVREVAPLALELVVSTGRFEQVRRVLLLPGALP</sequence>
<keyword evidence="9 10" id="KW-0472">Membrane</keyword>
<dbReference type="GO" id="GO:0005886">
    <property type="term" value="C:plasma membrane"/>
    <property type="evidence" value="ECO:0007669"/>
    <property type="project" value="UniProtKB-SubCell"/>
</dbReference>
<dbReference type="Pfam" id="PF11612">
    <property type="entry name" value="T2SSJ"/>
    <property type="match status" value="1"/>
</dbReference>
<dbReference type="Pfam" id="PF07963">
    <property type="entry name" value="N_methyl"/>
    <property type="match status" value="1"/>
</dbReference>
<reference evidence="11 12" key="1">
    <citation type="submission" date="2015-01" db="EMBL/GenBank/DDBJ databases">
        <title>Draft Genome Sequence of the Biocontrol and Plant Growth-Promoting Rhizobacteria (PGPR) Pseudomonas fluorescens UM270.</title>
        <authorList>
            <person name="Hernandez-Salmeron J.E."/>
            <person name="Santoyo G."/>
            <person name="Moreno-Hagelsieb G."/>
            <person name="Hernandez-Leon R."/>
        </authorList>
    </citation>
    <scope>NUCLEOTIDE SEQUENCE [LARGE SCALE GENOMIC DNA]</scope>
    <source>
        <strain evidence="11 12">UM270</strain>
    </source>
</reference>
<feature type="transmembrane region" description="Helical" evidence="10">
    <location>
        <begin position="7"/>
        <end position="30"/>
    </location>
</feature>
<evidence type="ECO:0000256" key="2">
    <source>
        <dbReference type="ARBA" id="ARBA00011084"/>
    </source>
</evidence>
<dbReference type="PANTHER" id="PTHR39583:SF2">
    <property type="entry name" value="TYPE II SECRETION SYSTEM PROTEIN J"/>
    <property type="match status" value="1"/>
</dbReference>
<evidence type="ECO:0000256" key="9">
    <source>
        <dbReference type="ARBA" id="ARBA00023136"/>
    </source>
</evidence>
<dbReference type="EMBL" id="JXNZ01000245">
    <property type="protein sequence ID" value="KIQ57339.1"/>
    <property type="molecule type" value="Genomic_DNA"/>
</dbReference>
<proteinExistence type="inferred from homology"/>
<comment type="similarity">
    <text evidence="2">Belongs to the GSP J family.</text>
</comment>
<evidence type="ECO:0000313" key="11">
    <source>
        <dbReference type="EMBL" id="KIQ57339.1"/>
    </source>
</evidence>
<keyword evidence="4" id="KW-1003">Cell membrane</keyword>
<dbReference type="PROSITE" id="PS00409">
    <property type="entry name" value="PROKAR_NTER_METHYL"/>
    <property type="match status" value="1"/>
</dbReference>
<dbReference type="InterPro" id="IPR051621">
    <property type="entry name" value="T2SS_protein_J"/>
</dbReference>
<keyword evidence="5" id="KW-0488">Methylation</keyword>
<evidence type="ECO:0000313" key="12">
    <source>
        <dbReference type="Proteomes" id="UP000032101"/>
    </source>
</evidence>
<evidence type="ECO:0000256" key="8">
    <source>
        <dbReference type="ARBA" id="ARBA00022989"/>
    </source>
</evidence>
<dbReference type="OrthoDB" id="9794345at2"/>
<evidence type="ECO:0000256" key="6">
    <source>
        <dbReference type="ARBA" id="ARBA00022519"/>
    </source>
</evidence>
<dbReference type="Gene3D" id="3.10.610.10">
    <property type="entry name" value="GSPII I/J protein-like"/>
    <property type="match status" value="1"/>
</dbReference>
<gene>
    <name evidence="11" type="ORF">RL74_21395</name>
</gene>
<dbReference type="InterPro" id="IPR012902">
    <property type="entry name" value="N_methyl_site"/>
</dbReference>